<dbReference type="InterPro" id="IPR053185">
    <property type="entry name" value="SET_domain_protein"/>
</dbReference>
<keyword evidence="3" id="KW-1185">Reference proteome</keyword>
<dbReference type="SUPFAM" id="SSF82199">
    <property type="entry name" value="SET domain"/>
    <property type="match status" value="2"/>
</dbReference>
<feature type="domain" description="SET" evidence="1">
    <location>
        <begin position="259"/>
        <end position="414"/>
    </location>
</feature>
<dbReference type="PANTHER" id="PTHR47332:SF6">
    <property type="entry name" value="SET DOMAIN-CONTAINING PROTEIN"/>
    <property type="match status" value="1"/>
</dbReference>
<dbReference type="SMART" id="SM00317">
    <property type="entry name" value="SET"/>
    <property type="match status" value="1"/>
</dbReference>
<gene>
    <name evidence="2" type="ORF">CYCCA115_LOCUS7866</name>
</gene>
<dbReference type="AlphaFoldDB" id="A0AAD2CRK3"/>
<dbReference type="EMBL" id="CAKOGP040001112">
    <property type="protein sequence ID" value="CAJ1942276.1"/>
    <property type="molecule type" value="Genomic_DNA"/>
</dbReference>
<evidence type="ECO:0000259" key="1">
    <source>
        <dbReference type="PROSITE" id="PS50280"/>
    </source>
</evidence>
<dbReference type="InterPro" id="IPR046341">
    <property type="entry name" value="SET_dom_sf"/>
</dbReference>
<proteinExistence type="predicted"/>
<evidence type="ECO:0000313" key="2">
    <source>
        <dbReference type="EMBL" id="CAJ1942276.1"/>
    </source>
</evidence>
<organism evidence="2 3">
    <name type="scientific">Cylindrotheca closterium</name>
    <dbReference type="NCBI Taxonomy" id="2856"/>
    <lineage>
        <taxon>Eukaryota</taxon>
        <taxon>Sar</taxon>
        <taxon>Stramenopiles</taxon>
        <taxon>Ochrophyta</taxon>
        <taxon>Bacillariophyta</taxon>
        <taxon>Bacillariophyceae</taxon>
        <taxon>Bacillariophycidae</taxon>
        <taxon>Bacillariales</taxon>
        <taxon>Bacillariaceae</taxon>
        <taxon>Cylindrotheca</taxon>
    </lineage>
</organism>
<accession>A0AAD2CRK3</accession>
<dbReference type="PANTHER" id="PTHR47332">
    <property type="entry name" value="SET DOMAIN-CONTAINING PROTEIN 5"/>
    <property type="match status" value="1"/>
</dbReference>
<sequence length="579" mass="66301">MECGVWVGLSTLPGTGIGMFAGKDFRKGETLLDYGDHIIPIVDISSKFQNPKDIDRSEVSFLWTEYTWNADYFGMSRMGMDAVEVASAGFGAAANSFMDFVNVKEEDTAKYTVPDNIHRSRDPEAGAFTYHHSRGSFANDHIRAGQELFVSYGDKWFKGRKKLIGPVPITKDHVKAENLHVIFQHKLLNRRPKLKAILEEMWHIFVGDPEFNPWESSLLAALPEKDEYDLMEQIGLIELKRRKMVRSQEWLEEHAVCADNFYFGVSSIPKAGHGAFAKRKLKAGTAILPVPLIHIPDRSILEMYHPSGVREKNRQNKTSIPEKGQQLLVNYCLGHANSTMLLSPYGPAFNLINHNQTRVNVKLQWALPKRSNHFPEMLEKDPSYFSDIKSAKLAMEVVALRDIEPDEEILLDYGEEWEAAWQNHVQTWNPVPDAHDYVSAAEMNKRPERLRTEFEQIYDPYPSNLAIVFKESYEHNMGPYRDTKEIGHKNVKFSTGDSNKHTCEILSAKPLYKRTVYTAVLGIGGEGAEEMVLLENLPREAFEFQDRPHTEDLFLPNAFRHDIRIPDEMFPEAWKNNMQ</sequence>
<dbReference type="InterPro" id="IPR001214">
    <property type="entry name" value="SET_dom"/>
</dbReference>
<dbReference type="PROSITE" id="PS50280">
    <property type="entry name" value="SET"/>
    <property type="match status" value="2"/>
</dbReference>
<feature type="domain" description="SET" evidence="1">
    <location>
        <begin position="3"/>
        <end position="153"/>
    </location>
</feature>
<name>A0AAD2CRK3_9STRA</name>
<dbReference type="Gene3D" id="2.170.270.10">
    <property type="entry name" value="SET domain"/>
    <property type="match status" value="2"/>
</dbReference>
<evidence type="ECO:0000313" key="3">
    <source>
        <dbReference type="Proteomes" id="UP001295423"/>
    </source>
</evidence>
<dbReference type="Pfam" id="PF00856">
    <property type="entry name" value="SET"/>
    <property type="match status" value="2"/>
</dbReference>
<protein>
    <recommendedName>
        <fullName evidence="1">SET domain-containing protein</fullName>
    </recommendedName>
</protein>
<dbReference type="Proteomes" id="UP001295423">
    <property type="component" value="Unassembled WGS sequence"/>
</dbReference>
<comment type="caution">
    <text evidence="2">The sequence shown here is derived from an EMBL/GenBank/DDBJ whole genome shotgun (WGS) entry which is preliminary data.</text>
</comment>
<reference evidence="2" key="1">
    <citation type="submission" date="2023-08" db="EMBL/GenBank/DDBJ databases">
        <authorList>
            <person name="Audoor S."/>
            <person name="Bilcke G."/>
        </authorList>
    </citation>
    <scope>NUCLEOTIDE SEQUENCE</scope>
</reference>